<dbReference type="SUPFAM" id="SSF51735">
    <property type="entry name" value="NAD(P)-binding Rossmann-fold domains"/>
    <property type="match status" value="1"/>
</dbReference>
<dbReference type="FunFam" id="3.40.50.720:FF:000131">
    <property type="entry name" value="Short-chain dehydrogenase/reductase 3"/>
    <property type="match status" value="1"/>
</dbReference>
<name>A0A194VHF5_CYTMA</name>
<evidence type="ECO:0000256" key="2">
    <source>
        <dbReference type="ARBA" id="ARBA00006484"/>
    </source>
</evidence>
<evidence type="ECO:0000256" key="5">
    <source>
        <dbReference type="ARBA" id="ARBA00022989"/>
    </source>
</evidence>
<keyword evidence="4" id="KW-0521">NADP</keyword>
<evidence type="ECO:0000256" key="12">
    <source>
        <dbReference type="RuleBase" id="RU000363"/>
    </source>
</evidence>
<dbReference type="AlphaFoldDB" id="A0A194VHF5"/>
<gene>
    <name evidence="13" type="ORF">VM1G_10307</name>
</gene>
<dbReference type="InterPro" id="IPR036291">
    <property type="entry name" value="NAD(P)-bd_dom_sf"/>
</dbReference>
<evidence type="ECO:0000256" key="11">
    <source>
        <dbReference type="ARBA" id="ARBA00082544"/>
    </source>
</evidence>
<dbReference type="Pfam" id="PF00106">
    <property type="entry name" value="adh_short"/>
    <property type="match status" value="1"/>
</dbReference>
<evidence type="ECO:0000256" key="9">
    <source>
        <dbReference type="ARBA" id="ARBA00059620"/>
    </source>
</evidence>
<keyword evidence="14" id="KW-1185">Reference proteome</keyword>
<sequence length="340" mass="36528">MAVTGIIKNLAPVSLLAALLYAPPGLLERFLKSDSSRTTFQKLVRPILKILIGLGIAKTFNSALNSLATNHWRLSSSPPTKPWDWPNEIAVVTGGCGGIGGALVRGLTAKGVKVAVLDVIDPPPELESNPNAVYFKCDISSSEAIAETADGIRKTLGGNPSILINNAGIARINPLLEITETSLRQVIGVNLMALWFTTKQFLPAMIEADKGHIITVASLASFLPLTTSIEYSATKSGALAFHEGLTAEIKHVYKARGVKTSIVHPDFVQTAMTQPFAGQIEKSQKMLTVEDISRPVLAQILSGRGGQLILPKYKSIASAVRGWPNWMQEIVRDTLVKGFL</sequence>
<protein>
    <recommendedName>
        <fullName evidence="10">Short-chain dehydrogenase/reductase 3</fullName>
    </recommendedName>
    <alternativeName>
        <fullName evidence="11">Retinal short-chain dehydrogenase/reductase 1</fullName>
    </alternativeName>
</protein>
<organism evidence="13 14">
    <name type="scientific">Cytospora mali</name>
    <name type="common">Apple Valsa canker fungus</name>
    <name type="synonym">Valsa mali</name>
    <dbReference type="NCBI Taxonomy" id="578113"/>
    <lineage>
        <taxon>Eukaryota</taxon>
        <taxon>Fungi</taxon>
        <taxon>Dikarya</taxon>
        <taxon>Ascomycota</taxon>
        <taxon>Pezizomycotina</taxon>
        <taxon>Sordariomycetes</taxon>
        <taxon>Sordariomycetidae</taxon>
        <taxon>Diaporthales</taxon>
        <taxon>Cytosporaceae</taxon>
        <taxon>Cytospora</taxon>
    </lineage>
</organism>
<dbReference type="PRINTS" id="PR00080">
    <property type="entry name" value="SDRFAMILY"/>
</dbReference>
<dbReference type="Proteomes" id="UP000078559">
    <property type="component" value="Unassembled WGS sequence"/>
</dbReference>
<accession>A0A194VHF5</accession>
<comment type="subcellular location">
    <subcellularLocation>
        <location evidence="1">Membrane</location>
        <topology evidence="1">Multi-pass membrane protein</topology>
    </subcellularLocation>
</comment>
<dbReference type="PANTHER" id="PTHR24322">
    <property type="entry name" value="PKSB"/>
    <property type="match status" value="1"/>
</dbReference>
<dbReference type="GO" id="GO:0052650">
    <property type="term" value="F:all-trans-retinol dehydrogenase (NADP+) activity"/>
    <property type="evidence" value="ECO:0007669"/>
    <property type="project" value="UniProtKB-ARBA"/>
</dbReference>
<keyword evidence="7" id="KW-0443">Lipid metabolism</keyword>
<evidence type="ECO:0000256" key="7">
    <source>
        <dbReference type="ARBA" id="ARBA00023098"/>
    </source>
</evidence>
<reference evidence="13" key="1">
    <citation type="submission" date="2014-12" db="EMBL/GenBank/DDBJ databases">
        <title>Genome Sequence of Valsa Canker Pathogens Uncovers a Specific Adaption of Colonization on Woody Bark.</title>
        <authorList>
            <person name="Yin Z."/>
            <person name="Liu H."/>
            <person name="Gao X."/>
            <person name="Li Z."/>
            <person name="Song N."/>
            <person name="Ke X."/>
            <person name="Dai Q."/>
            <person name="Wu Y."/>
            <person name="Sun Y."/>
            <person name="Xu J.-R."/>
            <person name="Kang Z.K."/>
            <person name="Wang L."/>
            <person name="Huang L."/>
        </authorList>
    </citation>
    <scope>NUCLEOTIDE SEQUENCE [LARGE SCALE GENOMIC DNA]</scope>
    <source>
        <strain evidence="13">03-8</strain>
    </source>
</reference>
<proteinExistence type="inferred from homology"/>
<keyword evidence="3" id="KW-0812">Transmembrane</keyword>
<evidence type="ECO:0000256" key="1">
    <source>
        <dbReference type="ARBA" id="ARBA00004141"/>
    </source>
</evidence>
<keyword evidence="5" id="KW-1133">Transmembrane helix</keyword>
<keyword evidence="8" id="KW-0472">Membrane</keyword>
<evidence type="ECO:0000256" key="8">
    <source>
        <dbReference type="ARBA" id="ARBA00023136"/>
    </source>
</evidence>
<dbReference type="PANTHER" id="PTHR24322:SF736">
    <property type="entry name" value="RETINOL DEHYDROGENASE 10"/>
    <property type="match status" value="1"/>
</dbReference>
<dbReference type="SMR" id="A0A194VHF5"/>
<dbReference type="PRINTS" id="PR00081">
    <property type="entry name" value="GDHRDH"/>
</dbReference>
<dbReference type="Gene3D" id="3.40.50.720">
    <property type="entry name" value="NAD(P)-binding Rossmann-like Domain"/>
    <property type="match status" value="1"/>
</dbReference>
<dbReference type="InterPro" id="IPR002347">
    <property type="entry name" value="SDR_fam"/>
</dbReference>
<evidence type="ECO:0000256" key="3">
    <source>
        <dbReference type="ARBA" id="ARBA00022692"/>
    </source>
</evidence>
<evidence type="ECO:0000256" key="10">
    <source>
        <dbReference type="ARBA" id="ARBA00068717"/>
    </source>
</evidence>
<evidence type="ECO:0000313" key="14">
    <source>
        <dbReference type="Proteomes" id="UP000078559"/>
    </source>
</evidence>
<evidence type="ECO:0000313" key="13">
    <source>
        <dbReference type="EMBL" id="KUI63571.1"/>
    </source>
</evidence>
<dbReference type="EMBL" id="KN796113">
    <property type="protein sequence ID" value="KUI63571.1"/>
    <property type="molecule type" value="Genomic_DNA"/>
</dbReference>
<dbReference type="GO" id="GO:0016020">
    <property type="term" value="C:membrane"/>
    <property type="evidence" value="ECO:0007669"/>
    <property type="project" value="UniProtKB-SubCell"/>
</dbReference>
<keyword evidence="6" id="KW-0560">Oxidoreductase</keyword>
<evidence type="ECO:0000256" key="4">
    <source>
        <dbReference type="ARBA" id="ARBA00022857"/>
    </source>
</evidence>
<evidence type="ECO:0000256" key="6">
    <source>
        <dbReference type="ARBA" id="ARBA00023002"/>
    </source>
</evidence>
<comment type="similarity">
    <text evidence="2 12">Belongs to the short-chain dehydrogenases/reductases (SDR) family.</text>
</comment>
<comment type="function">
    <text evidence="9">Catalyzes the reduction of all-trans-retinal to all-trans-retinol in the presence of NADPH.</text>
</comment>